<evidence type="ECO:0000313" key="2">
    <source>
        <dbReference type="EMBL" id="GFH44239.1"/>
    </source>
</evidence>
<dbReference type="GO" id="GO:0010508">
    <property type="term" value="P:positive regulation of autophagy"/>
    <property type="evidence" value="ECO:0007669"/>
    <property type="project" value="TreeGrafter"/>
</dbReference>
<keyword evidence="3" id="KW-1185">Reference proteome</keyword>
<evidence type="ECO:0000256" key="1">
    <source>
        <dbReference type="SAM" id="MobiDB-lite"/>
    </source>
</evidence>
<dbReference type="InterPro" id="IPR005365">
    <property type="entry name" value="Npr3"/>
</dbReference>
<dbReference type="GO" id="GO:1990130">
    <property type="term" value="C:GATOR1 complex"/>
    <property type="evidence" value="ECO:0007669"/>
    <property type="project" value="TreeGrafter"/>
</dbReference>
<proteinExistence type="predicted"/>
<gene>
    <name evidence="2" type="ORF">CTEN210_00713</name>
</gene>
<organism evidence="2 3">
    <name type="scientific">Chaetoceros tenuissimus</name>
    <dbReference type="NCBI Taxonomy" id="426638"/>
    <lineage>
        <taxon>Eukaryota</taxon>
        <taxon>Sar</taxon>
        <taxon>Stramenopiles</taxon>
        <taxon>Ochrophyta</taxon>
        <taxon>Bacillariophyta</taxon>
        <taxon>Coscinodiscophyceae</taxon>
        <taxon>Chaetocerotophycidae</taxon>
        <taxon>Chaetocerotales</taxon>
        <taxon>Chaetocerotaceae</taxon>
        <taxon>Chaetoceros</taxon>
    </lineage>
</organism>
<evidence type="ECO:0000313" key="3">
    <source>
        <dbReference type="Proteomes" id="UP001054902"/>
    </source>
</evidence>
<dbReference type="PANTHER" id="PTHR13153:SF5">
    <property type="entry name" value="GATOR COMPLEX PROTEIN NPRL3"/>
    <property type="match status" value="1"/>
</dbReference>
<name>A0AAD3GZE1_9STRA</name>
<dbReference type="PANTHER" id="PTHR13153">
    <property type="entry name" value="CGTHBA PROTEIN -14 GENE PROTEIN"/>
    <property type="match status" value="1"/>
</dbReference>
<dbReference type="GO" id="GO:0038202">
    <property type="term" value="P:TORC1 signaling"/>
    <property type="evidence" value="ECO:0007669"/>
    <property type="project" value="TreeGrafter"/>
</dbReference>
<feature type="compositionally biased region" description="Polar residues" evidence="1">
    <location>
        <begin position="127"/>
        <end position="150"/>
    </location>
</feature>
<accession>A0AAD3GZE1</accession>
<feature type="region of interest" description="Disordered" evidence="1">
    <location>
        <begin position="112"/>
        <end position="150"/>
    </location>
</feature>
<protein>
    <submittedName>
        <fullName evidence="2">Uncharacterized protein</fullName>
    </submittedName>
</protein>
<dbReference type="Proteomes" id="UP001054902">
    <property type="component" value="Unassembled WGS sequence"/>
</dbReference>
<dbReference type="GO" id="GO:1904262">
    <property type="term" value="P:negative regulation of TORC1 signaling"/>
    <property type="evidence" value="ECO:0007669"/>
    <property type="project" value="TreeGrafter"/>
</dbReference>
<dbReference type="AlphaFoldDB" id="A0AAD3GZE1"/>
<reference evidence="2 3" key="1">
    <citation type="journal article" date="2021" name="Sci. Rep.">
        <title>The genome of the diatom Chaetoceros tenuissimus carries an ancient integrated fragment of an extant virus.</title>
        <authorList>
            <person name="Hongo Y."/>
            <person name="Kimura K."/>
            <person name="Takaki Y."/>
            <person name="Yoshida Y."/>
            <person name="Baba S."/>
            <person name="Kobayashi G."/>
            <person name="Nagasaki K."/>
            <person name="Hano T."/>
            <person name="Tomaru Y."/>
        </authorList>
    </citation>
    <scope>NUCLEOTIDE SEQUENCE [LARGE SCALE GENOMIC DNA]</scope>
    <source>
        <strain evidence="2 3">NIES-3715</strain>
    </source>
</reference>
<dbReference type="GO" id="GO:0034198">
    <property type="term" value="P:cellular response to amino acid starvation"/>
    <property type="evidence" value="ECO:0007669"/>
    <property type="project" value="TreeGrafter"/>
</dbReference>
<sequence>MSAPMSKKESSDQRVLGIALVVEVVGKFSKLAFRYPPSPIHDTPNTTKQEEAASSDKKEQDDKYQNIFFQLPPKVMAKLFRVKPALCNQPSTLTIGGTIFCCRSVTLNVNQTSDSSSSASNHNNSNTTVDENASVQSKISQGSGSQNKGETQSIDQLVMFSIIVALLPTKVKQNSFPDASPETLSLFTHTSHEEHTESIEKEFRSQNFPVVQRIHLSLFRLCAALKREENRCFYMSRQVSMLLEIGQQAIQSENEKKESLNELEIVELMITAEPPKSIAFDRSSLDDSCKRLTRKYAIPLYGNLASELADVYFALARNDLAFRSSPASLLTGREGIVYVNLHIAVSIEAAIKHEISKADLSTEDMVDSDFIKGIRPYHTVLFPNVSAKELLLNTSASASTADGDLSQRILQKLLLVSDPFKSLYDISLETALPLSTIIEAASSLIESGACIAVPVIQSSTRFACQRGAMKLMASLKLEFAQQFSPLCPIFVVVAALTCRKGGSGGQASSNEKNLYVSFGDVIRYSRRAFATFQVEDDDNVGKKETENNKGMRSEQDREIPNEFMVLIERLISILTIGGDETDDEEDTEVVVDVEFQEIEAIIISMTTWLRSHHIIVELKNYFVSIDPFNSNFTKKSREVLKDSEKDSHPTRSAVNRDLDQMLNECHEKNYLDGSISTSALAWKLGITSLRMEGLRDYGVREKKIQVLTRIPLENDDWGAP</sequence>
<feature type="compositionally biased region" description="Low complexity" evidence="1">
    <location>
        <begin position="112"/>
        <end position="126"/>
    </location>
</feature>
<dbReference type="EMBL" id="BLLK01000019">
    <property type="protein sequence ID" value="GFH44239.1"/>
    <property type="molecule type" value="Genomic_DNA"/>
</dbReference>
<comment type="caution">
    <text evidence="2">The sequence shown here is derived from an EMBL/GenBank/DDBJ whole genome shotgun (WGS) entry which is preliminary data.</text>
</comment>
<feature type="region of interest" description="Disordered" evidence="1">
    <location>
        <begin position="36"/>
        <end position="61"/>
    </location>
</feature>
<feature type="compositionally biased region" description="Basic and acidic residues" evidence="1">
    <location>
        <begin position="48"/>
        <end position="61"/>
    </location>
</feature>